<keyword evidence="1" id="KW-0479">Metal-binding</keyword>
<dbReference type="PROSITE" id="PS50916">
    <property type="entry name" value="RABBD"/>
    <property type="match status" value="1"/>
</dbReference>
<keyword evidence="2" id="KW-0677">Repeat</keyword>
<dbReference type="SUPFAM" id="SSF49562">
    <property type="entry name" value="C2 domain (Calcium/lipid-binding domain, CaLB)"/>
    <property type="match status" value="2"/>
</dbReference>
<gene>
    <name evidence="14" type="primary">LOC116939217</name>
</gene>
<dbReference type="GO" id="GO:0006887">
    <property type="term" value="P:exocytosis"/>
    <property type="evidence" value="ECO:0007669"/>
    <property type="project" value="TreeGrafter"/>
</dbReference>
<dbReference type="InterPro" id="IPR010911">
    <property type="entry name" value="Rab_BD"/>
</dbReference>
<protein>
    <submittedName>
        <fullName evidence="14">Rabphilin-3A-like isoform X1</fullName>
    </submittedName>
</protein>
<dbReference type="InterPro" id="IPR013083">
    <property type="entry name" value="Znf_RING/FYVE/PHD"/>
</dbReference>
<dbReference type="Gene3D" id="3.30.40.10">
    <property type="entry name" value="Zinc/RING finger domain, C3HC4 (zinc finger)"/>
    <property type="match status" value="1"/>
</dbReference>
<feature type="domain" description="C2" evidence="10">
    <location>
        <begin position="636"/>
        <end position="769"/>
    </location>
</feature>
<dbReference type="GO" id="GO:0016020">
    <property type="term" value="C:membrane"/>
    <property type="evidence" value="ECO:0007669"/>
    <property type="project" value="InterPro"/>
</dbReference>
<dbReference type="FunFam" id="2.60.40.150:FF:000032">
    <property type="entry name" value="Double c2-like domain-containing"/>
    <property type="match status" value="1"/>
</dbReference>
<dbReference type="RefSeq" id="XP_032803250.1">
    <property type="nucleotide sequence ID" value="XM_032947359.1"/>
</dbReference>
<dbReference type="GO" id="GO:0006886">
    <property type="term" value="P:intracellular protein transport"/>
    <property type="evidence" value="ECO:0007669"/>
    <property type="project" value="InterPro"/>
</dbReference>
<keyword evidence="6" id="KW-0770">Synapse</keyword>
<reference evidence="14" key="1">
    <citation type="submission" date="2025-08" db="UniProtKB">
        <authorList>
            <consortium name="RefSeq"/>
        </authorList>
    </citation>
    <scope>IDENTIFICATION</scope>
    <source>
        <tissue evidence="14">Sperm</tissue>
    </source>
</reference>
<dbReference type="InterPro" id="IPR011011">
    <property type="entry name" value="Znf_FYVE_PHD"/>
</dbReference>
<dbReference type="GO" id="GO:0098793">
    <property type="term" value="C:presynapse"/>
    <property type="evidence" value="ECO:0007669"/>
    <property type="project" value="GOC"/>
</dbReference>
<dbReference type="PANTHER" id="PTHR45729">
    <property type="entry name" value="RABPHILIN, ISOFORM A"/>
    <property type="match status" value="1"/>
</dbReference>
<accession>A0AAJ7SR26</accession>
<feature type="compositionally biased region" description="Low complexity" evidence="9">
    <location>
        <begin position="1"/>
        <end position="10"/>
    </location>
</feature>
<feature type="domain" description="RabBD" evidence="12">
    <location>
        <begin position="59"/>
        <end position="179"/>
    </location>
</feature>
<feature type="region of interest" description="Disordered" evidence="9">
    <location>
        <begin position="454"/>
        <end position="473"/>
    </location>
</feature>
<dbReference type="FunFam" id="2.60.40.150:FF:000023">
    <property type="entry name" value="Double C2-like domain-containing protein"/>
    <property type="match status" value="1"/>
</dbReference>
<keyword evidence="13" id="KW-1185">Reference proteome</keyword>
<evidence type="ECO:0000256" key="3">
    <source>
        <dbReference type="ARBA" id="ARBA00022771"/>
    </source>
</evidence>
<dbReference type="CDD" id="cd08384">
    <property type="entry name" value="C2B_Rabphilin_Doc2"/>
    <property type="match status" value="1"/>
</dbReference>
<evidence type="ECO:0000256" key="1">
    <source>
        <dbReference type="ARBA" id="ARBA00022723"/>
    </source>
</evidence>
<dbReference type="KEGG" id="pmrn:116939217"/>
<dbReference type="Pfam" id="PF02318">
    <property type="entry name" value="FYVE_2"/>
    <property type="match status" value="1"/>
</dbReference>
<dbReference type="GO" id="GO:0031267">
    <property type="term" value="F:small GTPase binding"/>
    <property type="evidence" value="ECO:0007669"/>
    <property type="project" value="InterPro"/>
</dbReference>
<dbReference type="Gene3D" id="2.60.40.150">
    <property type="entry name" value="C2 domain"/>
    <property type="match status" value="2"/>
</dbReference>
<dbReference type="PROSITE" id="PS50178">
    <property type="entry name" value="ZF_FYVE"/>
    <property type="match status" value="1"/>
</dbReference>
<feature type="compositionally biased region" description="Basic and acidic residues" evidence="9">
    <location>
        <begin position="404"/>
        <end position="419"/>
    </location>
</feature>
<evidence type="ECO:0000256" key="5">
    <source>
        <dbReference type="ARBA" id="ARBA00022837"/>
    </source>
</evidence>
<sequence>MSDNRGMPGRPRGGMGGRAFSEVGERWGGSPDRHPGALRSRAASEDRFGGPPPEPPGPTLPQVELTEEERRIIQEVMTRAERMESQEQERIGMLVERVEGLRQTAAGGPTAGGEGGCSLCGGALGTGDSSRVCHDCKKSVCGRCGVQTSTRKQSRVWVCRLCNEQRELWKRSGAWFFKGLPKYVLPSQSSLASPSSAEELATPESGGEERVTRTDSAAAFSSSSSSVQRARRRGASESPGGEGDGGDEGSRGRGQRPPPRRGEVTHGLGGAEGAGPPASRGARPPAASSRDRAHDSGHVGGEPGGRGDETAHDVTRTSSGAPSRADLGPPPTSRPQQGGPGAQAPPARDSPYHTPSGDPGVAQRPGQVSARYSEARPAMNRSGAPGAVAAGGAAGGAADGGDAAGRDGEAGRDAAVAMRERERLQQIQAERAERERGERERAAVAVVVAVAAPAAESERDVERDDDSGDSDDSTTLGTLEFTLLYEQANNALHCTIIKGKGLKPMDSNGLADPYVKLHLLPGASKANKLRTKTLRNTLHPVWNETLTYHGITDDDMLRKTLRVSVCDEDKFGHNEFIGETRIPLKKLKANQAKNFNICLERQLPSARRSGTGMGGARGMALYEEEGDKSEEKGQEERGRVLIGLRYSMQKAGLLVTVLRCAHLAAMDANGYSDPFVKLHLKPDMGKKAKCKTSIKKKTLNPEFNEEFFFDIKHSDLAKKTLEVTVWDYDIGKSNDFIGGVELGINAKGERLKHWFECLKNKDKRIERWHTLTGEAPGSGALSD</sequence>
<dbReference type="Proteomes" id="UP001318040">
    <property type="component" value="Chromosome 5"/>
</dbReference>
<evidence type="ECO:0000256" key="6">
    <source>
        <dbReference type="ARBA" id="ARBA00023018"/>
    </source>
</evidence>
<feature type="compositionally biased region" description="Low complexity" evidence="9">
    <location>
        <begin position="187"/>
        <end position="205"/>
    </location>
</feature>
<feature type="region of interest" description="Disordered" evidence="9">
    <location>
        <begin position="187"/>
        <end position="419"/>
    </location>
</feature>
<dbReference type="InterPro" id="IPR017455">
    <property type="entry name" value="Znf_FYVE-rel"/>
</dbReference>
<evidence type="ECO:0000256" key="4">
    <source>
        <dbReference type="ARBA" id="ARBA00022833"/>
    </source>
</evidence>
<dbReference type="InterPro" id="IPR035892">
    <property type="entry name" value="C2_domain_sf"/>
</dbReference>
<evidence type="ECO:0000256" key="7">
    <source>
        <dbReference type="ARBA" id="ARBA00034103"/>
    </source>
</evidence>
<dbReference type="InterPro" id="IPR047022">
    <property type="entry name" value="Rabphilin_Doc2_C2A"/>
</dbReference>
<evidence type="ECO:0000256" key="9">
    <source>
        <dbReference type="SAM" id="MobiDB-lite"/>
    </source>
</evidence>
<feature type="compositionally biased region" description="Low complexity" evidence="9">
    <location>
        <begin position="214"/>
        <end position="228"/>
    </location>
</feature>
<dbReference type="SMART" id="SM00239">
    <property type="entry name" value="C2"/>
    <property type="match status" value="2"/>
</dbReference>
<dbReference type="Pfam" id="PF00168">
    <property type="entry name" value="C2"/>
    <property type="match status" value="2"/>
</dbReference>
<feature type="compositionally biased region" description="Basic and acidic residues" evidence="9">
    <location>
        <begin position="305"/>
        <end position="315"/>
    </location>
</feature>
<proteinExistence type="predicted"/>
<comment type="subcellular location">
    <subcellularLocation>
        <location evidence="7">Synapse</location>
    </subcellularLocation>
</comment>
<evidence type="ECO:0000259" key="10">
    <source>
        <dbReference type="PROSITE" id="PS50004"/>
    </source>
</evidence>
<feature type="compositionally biased region" description="Pro residues" evidence="9">
    <location>
        <begin position="50"/>
        <end position="59"/>
    </location>
</feature>
<dbReference type="PANTHER" id="PTHR45729:SF6">
    <property type="entry name" value="RABPHILIN, ISOFORM A"/>
    <property type="match status" value="1"/>
</dbReference>
<feature type="compositionally biased region" description="Acidic residues" evidence="9">
    <location>
        <begin position="463"/>
        <end position="472"/>
    </location>
</feature>
<organism evidence="13 14">
    <name type="scientific">Petromyzon marinus</name>
    <name type="common">Sea lamprey</name>
    <dbReference type="NCBI Taxonomy" id="7757"/>
    <lineage>
        <taxon>Eukaryota</taxon>
        <taxon>Metazoa</taxon>
        <taxon>Chordata</taxon>
        <taxon>Craniata</taxon>
        <taxon>Vertebrata</taxon>
        <taxon>Cyclostomata</taxon>
        <taxon>Hyperoartia</taxon>
        <taxon>Petromyzontiformes</taxon>
        <taxon>Petromyzontidae</taxon>
        <taxon>Petromyzon</taxon>
    </lineage>
</organism>
<dbReference type="SUPFAM" id="SSF57903">
    <property type="entry name" value="FYVE/PHD zinc finger"/>
    <property type="match status" value="1"/>
</dbReference>
<evidence type="ECO:0000256" key="2">
    <source>
        <dbReference type="ARBA" id="ARBA00022737"/>
    </source>
</evidence>
<evidence type="ECO:0000313" key="14">
    <source>
        <dbReference type="RefSeq" id="XP_032803250.1"/>
    </source>
</evidence>
<keyword evidence="4" id="KW-0862">Zinc</keyword>
<dbReference type="GO" id="GO:0008270">
    <property type="term" value="F:zinc ion binding"/>
    <property type="evidence" value="ECO:0007669"/>
    <property type="project" value="UniProtKB-KW"/>
</dbReference>
<dbReference type="PRINTS" id="PR00399">
    <property type="entry name" value="SYNAPTOTAGMN"/>
</dbReference>
<keyword evidence="5" id="KW-0106">Calcium</keyword>
<feature type="domain" description="FYVE-type" evidence="11">
    <location>
        <begin position="117"/>
        <end position="167"/>
    </location>
</feature>
<dbReference type="InterPro" id="IPR001565">
    <property type="entry name" value="Synaptotagmin"/>
</dbReference>
<dbReference type="InterPro" id="IPR043566">
    <property type="entry name" value="Rabphilin/DOC2/Noc2"/>
</dbReference>
<dbReference type="CDD" id="cd04035">
    <property type="entry name" value="C2A_Rabphilin_Doc2"/>
    <property type="match status" value="1"/>
</dbReference>
<dbReference type="GO" id="GO:0061669">
    <property type="term" value="P:spontaneous neurotransmitter secretion"/>
    <property type="evidence" value="ECO:0007669"/>
    <property type="project" value="TreeGrafter"/>
</dbReference>
<evidence type="ECO:0000313" key="13">
    <source>
        <dbReference type="Proteomes" id="UP001318040"/>
    </source>
</evidence>
<dbReference type="AlphaFoldDB" id="A0AAJ7SR26"/>
<feature type="domain" description="C2" evidence="10">
    <location>
        <begin position="475"/>
        <end position="597"/>
    </location>
</feature>
<dbReference type="InterPro" id="IPR041282">
    <property type="entry name" value="FYVE_2"/>
</dbReference>
<evidence type="ECO:0000256" key="8">
    <source>
        <dbReference type="PROSITE-ProRule" id="PRU00091"/>
    </source>
</evidence>
<dbReference type="GO" id="GO:0017158">
    <property type="term" value="P:regulation of calcium ion-dependent exocytosis"/>
    <property type="evidence" value="ECO:0007669"/>
    <property type="project" value="TreeGrafter"/>
</dbReference>
<evidence type="ECO:0000259" key="12">
    <source>
        <dbReference type="PROSITE" id="PS50916"/>
    </source>
</evidence>
<name>A0AAJ7SR26_PETMA</name>
<feature type="region of interest" description="Disordered" evidence="9">
    <location>
        <begin position="1"/>
        <end position="66"/>
    </location>
</feature>
<keyword evidence="3 8" id="KW-0863">Zinc-finger</keyword>
<dbReference type="InterPro" id="IPR000008">
    <property type="entry name" value="C2_dom"/>
</dbReference>
<dbReference type="PRINTS" id="PR00360">
    <property type="entry name" value="C2DOMAIN"/>
</dbReference>
<feature type="compositionally biased region" description="Gly residues" evidence="9">
    <location>
        <begin position="392"/>
        <end position="403"/>
    </location>
</feature>
<evidence type="ECO:0000259" key="11">
    <source>
        <dbReference type="PROSITE" id="PS50178"/>
    </source>
</evidence>
<dbReference type="PROSITE" id="PS50004">
    <property type="entry name" value="C2"/>
    <property type="match status" value="2"/>
</dbReference>
<feature type="compositionally biased region" description="Low complexity" evidence="9">
    <location>
        <begin position="274"/>
        <end position="288"/>
    </location>
</feature>